<comment type="caution">
    <text evidence="3">The sequence shown here is derived from an EMBL/GenBank/DDBJ whole genome shotgun (WGS) entry which is preliminary data.</text>
</comment>
<keyword evidence="2" id="KW-1133">Transmembrane helix</keyword>
<feature type="compositionally biased region" description="Pro residues" evidence="1">
    <location>
        <begin position="189"/>
        <end position="202"/>
    </location>
</feature>
<dbReference type="EMBL" id="JADBDZ010000001">
    <property type="protein sequence ID" value="MBE1533762.1"/>
    <property type="molecule type" value="Genomic_DNA"/>
</dbReference>
<feature type="region of interest" description="Disordered" evidence="1">
    <location>
        <begin position="148"/>
        <end position="247"/>
    </location>
</feature>
<dbReference type="RefSeq" id="WP_192760250.1">
    <property type="nucleotide sequence ID" value="NZ_JADBDZ010000001.1"/>
</dbReference>
<keyword evidence="4" id="KW-1185">Reference proteome</keyword>
<reference evidence="3 4" key="1">
    <citation type="submission" date="2020-10" db="EMBL/GenBank/DDBJ databases">
        <title>Sequencing the genomes of 1000 actinobacteria strains.</title>
        <authorList>
            <person name="Klenk H.-P."/>
        </authorList>
    </citation>
    <scope>NUCLEOTIDE SEQUENCE [LARGE SCALE GENOMIC DNA]</scope>
    <source>
        <strain evidence="3 4">DSM 46744</strain>
    </source>
</reference>
<keyword evidence="2" id="KW-0472">Membrane</keyword>
<proteinExistence type="predicted"/>
<evidence type="ECO:0000313" key="4">
    <source>
        <dbReference type="Proteomes" id="UP000627838"/>
    </source>
</evidence>
<evidence type="ECO:0000256" key="2">
    <source>
        <dbReference type="SAM" id="Phobius"/>
    </source>
</evidence>
<protein>
    <submittedName>
        <fullName evidence="3">Uncharacterized protein</fullName>
    </submittedName>
</protein>
<feature type="compositionally biased region" description="Pro residues" evidence="1">
    <location>
        <begin position="153"/>
        <end position="179"/>
    </location>
</feature>
<evidence type="ECO:0000256" key="1">
    <source>
        <dbReference type="SAM" id="MobiDB-lite"/>
    </source>
</evidence>
<keyword evidence="2" id="KW-0812">Transmembrane</keyword>
<sequence length="247" mass="25268">MSNGARHAIGLVIGLVAAPLIAAGLLYGLYQMGRSAGRVAATFGGDAGSERWIGAALLLGTAVLLALAVAPRVSPLASLIPGVLCTALGGVWIVDPGWVLRQDVLHDLLPEQLEMPYIGVAGPYGVFLLLGLLLLVASLMPGRWTGRAAAPQPMGPPPAPMPGGPAGPPPQAPGRPEPFSPSFSRPPAQSGPPQAPPAPPAAERPDAPSSGAVPFGRESDPQRGSGQGEGGEWTRMYGEDDLRRDGR</sequence>
<gene>
    <name evidence="3" type="ORF">H4W34_003595</name>
</gene>
<evidence type="ECO:0000313" key="3">
    <source>
        <dbReference type="EMBL" id="MBE1533762.1"/>
    </source>
</evidence>
<dbReference type="Proteomes" id="UP000627838">
    <property type="component" value="Unassembled WGS sequence"/>
</dbReference>
<feature type="transmembrane region" description="Helical" evidence="2">
    <location>
        <begin position="12"/>
        <end position="32"/>
    </location>
</feature>
<organism evidence="3 4">
    <name type="scientific">Actinomadura algeriensis</name>
    <dbReference type="NCBI Taxonomy" id="1679523"/>
    <lineage>
        <taxon>Bacteria</taxon>
        <taxon>Bacillati</taxon>
        <taxon>Actinomycetota</taxon>
        <taxon>Actinomycetes</taxon>
        <taxon>Streptosporangiales</taxon>
        <taxon>Thermomonosporaceae</taxon>
        <taxon>Actinomadura</taxon>
    </lineage>
</organism>
<feature type="transmembrane region" description="Helical" evidence="2">
    <location>
        <begin position="52"/>
        <end position="69"/>
    </location>
</feature>
<accession>A0ABR9JT65</accession>
<feature type="transmembrane region" description="Helical" evidence="2">
    <location>
        <begin position="115"/>
        <end position="137"/>
    </location>
</feature>
<feature type="compositionally biased region" description="Basic and acidic residues" evidence="1">
    <location>
        <begin position="237"/>
        <end position="247"/>
    </location>
</feature>
<feature type="transmembrane region" description="Helical" evidence="2">
    <location>
        <begin position="76"/>
        <end position="95"/>
    </location>
</feature>
<name>A0ABR9JT65_9ACTN</name>